<dbReference type="Proteomes" id="UP000747074">
    <property type="component" value="Unassembled WGS sequence"/>
</dbReference>
<feature type="chain" id="PRO_5038055472" evidence="1">
    <location>
        <begin position="28"/>
        <end position="208"/>
    </location>
</feature>
<comment type="caution">
    <text evidence="2">The sequence shown here is derived from an EMBL/GenBank/DDBJ whole genome shotgun (WGS) entry which is preliminary data.</text>
</comment>
<accession>A0A921IBQ1</accession>
<reference evidence="2" key="1">
    <citation type="journal article" date="2021" name="PeerJ">
        <title>Extensive microbial diversity within the chicken gut microbiome revealed by metagenomics and culture.</title>
        <authorList>
            <person name="Gilroy R."/>
            <person name="Ravi A."/>
            <person name="Getino M."/>
            <person name="Pursley I."/>
            <person name="Horton D.L."/>
            <person name="Alikhan N.F."/>
            <person name="Baker D."/>
            <person name="Gharbi K."/>
            <person name="Hall N."/>
            <person name="Watson M."/>
            <person name="Adriaenssens E.M."/>
            <person name="Foster-Nyarko E."/>
            <person name="Jarju S."/>
            <person name="Secka A."/>
            <person name="Antonio M."/>
            <person name="Oren A."/>
            <person name="Chaudhuri R.R."/>
            <person name="La Ragione R."/>
            <person name="Hildebrand F."/>
            <person name="Pallen M.J."/>
        </authorList>
    </citation>
    <scope>NUCLEOTIDE SEQUENCE</scope>
    <source>
        <strain evidence="2">CHK154-13316</strain>
    </source>
</reference>
<keyword evidence="2" id="KW-0808">Transferase</keyword>
<dbReference type="AlphaFoldDB" id="A0A921IBQ1"/>
<dbReference type="EMBL" id="DYVL01000227">
    <property type="protein sequence ID" value="HJG14441.1"/>
    <property type="molecule type" value="Genomic_DNA"/>
</dbReference>
<reference evidence="2" key="2">
    <citation type="submission" date="2021-09" db="EMBL/GenBank/DDBJ databases">
        <authorList>
            <person name="Gilroy R."/>
        </authorList>
    </citation>
    <scope>NUCLEOTIDE SEQUENCE</scope>
    <source>
        <strain evidence="2">CHK154-13316</strain>
    </source>
</reference>
<feature type="non-terminal residue" evidence="2">
    <location>
        <position position="208"/>
    </location>
</feature>
<organism evidence="2 3">
    <name type="scientific">Bacteroides xylanisolvens</name>
    <dbReference type="NCBI Taxonomy" id="371601"/>
    <lineage>
        <taxon>Bacteria</taxon>
        <taxon>Pseudomonadati</taxon>
        <taxon>Bacteroidota</taxon>
        <taxon>Bacteroidia</taxon>
        <taxon>Bacteroidales</taxon>
        <taxon>Bacteroidaceae</taxon>
        <taxon>Bacteroides</taxon>
    </lineage>
</organism>
<keyword evidence="2" id="KW-0418">Kinase</keyword>
<gene>
    <name evidence="2" type="ORF">K8V07_21285</name>
</gene>
<evidence type="ECO:0000256" key="1">
    <source>
        <dbReference type="SAM" id="SignalP"/>
    </source>
</evidence>
<proteinExistence type="predicted"/>
<evidence type="ECO:0000313" key="2">
    <source>
        <dbReference type="EMBL" id="HJG14441.1"/>
    </source>
</evidence>
<name>A0A921IBQ1_9BACE</name>
<dbReference type="GO" id="GO:0016301">
    <property type="term" value="F:kinase activity"/>
    <property type="evidence" value="ECO:0007669"/>
    <property type="project" value="UniProtKB-KW"/>
</dbReference>
<sequence length="208" mass="24301">MVLYKRKEIRYIVSIAVLLFFPLFCNAAATEEPEEEILFITSYNSDTKYTYDNISTFIETYTQLGGRYSTIVENMNATDLTQAHQWKKTLTDILDKHPKAKLVILLGGEAWSSFLHLEDEKYKQLPVFCAMASRNGIRIPEDSIDMRNYNPVSINLTERMKEYNVKYCDTYEYNISKDIEMIQDFYPDTEHLVFVSDNTYNGLAELAW</sequence>
<feature type="signal peptide" evidence="1">
    <location>
        <begin position="1"/>
        <end position="27"/>
    </location>
</feature>
<protein>
    <submittedName>
        <fullName evidence="2">Sensor histidine kinase</fullName>
    </submittedName>
</protein>
<evidence type="ECO:0000313" key="3">
    <source>
        <dbReference type="Proteomes" id="UP000747074"/>
    </source>
</evidence>
<keyword evidence="1" id="KW-0732">Signal</keyword>